<dbReference type="KEGG" id="hhg:XM38_024570"/>
<keyword evidence="2" id="KW-1185">Reference proteome</keyword>
<dbReference type="OrthoDB" id="535436at2"/>
<gene>
    <name evidence="1" type="ORF">XM38_024570</name>
</gene>
<organism evidence="1 2">
    <name type="scientific">Halomicronema hongdechloris C2206</name>
    <dbReference type="NCBI Taxonomy" id="1641165"/>
    <lineage>
        <taxon>Bacteria</taxon>
        <taxon>Bacillati</taxon>
        <taxon>Cyanobacteriota</taxon>
        <taxon>Cyanophyceae</taxon>
        <taxon>Nodosilineales</taxon>
        <taxon>Nodosilineaceae</taxon>
        <taxon>Halomicronema</taxon>
    </lineage>
</organism>
<dbReference type="EMBL" id="CP021983">
    <property type="protein sequence ID" value="ASC71505.1"/>
    <property type="molecule type" value="Genomic_DNA"/>
</dbReference>
<dbReference type="STRING" id="1641165.XM38_06215"/>
<dbReference type="RefSeq" id="WP_080806793.1">
    <property type="nucleotide sequence ID" value="NZ_CP021983.2"/>
</dbReference>
<accession>A0A1Z3HMK3</accession>
<evidence type="ECO:0000313" key="2">
    <source>
        <dbReference type="Proteomes" id="UP000191901"/>
    </source>
</evidence>
<proteinExistence type="predicted"/>
<sequence>MKDAGGSNRAYPRAVRAETKELFDCGVDELYEATGGKKGDRSTLPKEAQKAYMVSETISTHRLNYDLQGNNHGSQRQKDERVVETVQDTATHVRKWLPW</sequence>
<name>A0A1Z3HMK3_9CYAN</name>
<reference evidence="1 2" key="1">
    <citation type="journal article" date="2016" name="Biochim. Biophys. Acta">
        <title>Characterization of red-shifted phycobilisomes isolated from the chlorophyll f-containing cyanobacterium Halomicronema hongdechloris.</title>
        <authorList>
            <person name="Li Y."/>
            <person name="Lin Y."/>
            <person name="Garvey C.J."/>
            <person name="Birch D."/>
            <person name="Corkery R.W."/>
            <person name="Loughlin P.C."/>
            <person name="Scheer H."/>
            <person name="Willows R.D."/>
            <person name="Chen M."/>
        </authorList>
    </citation>
    <scope>NUCLEOTIDE SEQUENCE [LARGE SCALE GENOMIC DNA]</scope>
    <source>
        <strain evidence="1 2">C2206</strain>
    </source>
</reference>
<protein>
    <submittedName>
        <fullName evidence="1">Uncharacterized protein</fullName>
    </submittedName>
</protein>
<dbReference type="AlphaFoldDB" id="A0A1Z3HMK3"/>
<dbReference type="Proteomes" id="UP000191901">
    <property type="component" value="Chromosome"/>
</dbReference>
<evidence type="ECO:0000313" key="1">
    <source>
        <dbReference type="EMBL" id="ASC71505.1"/>
    </source>
</evidence>